<name>A0A835RQM2_VANPL</name>
<evidence type="ECO:0000256" key="1">
    <source>
        <dbReference type="SAM" id="MobiDB-lite"/>
    </source>
</evidence>
<accession>A0A835RQM2</accession>
<dbReference type="EMBL" id="JADCNM010000003">
    <property type="protein sequence ID" value="KAG0490187.1"/>
    <property type="molecule type" value="Genomic_DNA"/>
</dbReference>
<organism evidence="2 3">
    <name type="scientific">Vanilla planifolia</name>
    <name type="common">Vanilla</name>
    <dbReference type="NCBI Taxonomy" id="51239"/>
    <lineage>
        <taxon>Eukaryota</taxon>
        <taxon>Viridiplantae</taxon>
        <taxon>Streptophyta</taxon>
        <taxon>Embryophyta</taxon>
        <taxon>Tracheophyta</taxon>
        <taxon>Spermatophyta</taxon>
        <taxon>Magnoliopsida</taxon>
        <taxon>Liliopsida</taxon>
        <taxon>Asparagales</taxon>
        <taxon>Orchidaceae</taxon>
        <taxon>Vanilloideae</taxon>
        <taxon>Vanilleae</taxon>
        <taxon>Vanilla</taxon>
    </lineage>
</organism>
<protein>
    <submittedName>
        <fullName evidence="2">Uncharacterized protein</fullName>
    </submittedName>
</protein>
<reference evidence="2 3" key="1">
    <citation type="journal article" date="2020" name="Nat. Food">
        <title>A phased Vanilla planifolia genome enables genetic improvement of flavour and production.</title>
        <authorList>
            <person name="Hasing T."/>
            <person name="Tang H."/>
            <person name="Brym M."/>
            <person name="Khazi F."/>
            <person name="Huang T."/>
            <person name="Chambers A.H."/>
        </authorList>
    </citation>
    <scope>NUCLEOTIDE SEQUENCE [LARGE SCALE GENOMIC DNA]</scope>
    <source>
        <tissue evidence="2">Leaf</tissue>
    </source>
</reference>
<feature type="compositionally biased region" description="Basic and acidic residues" evidence="1">
    <location>
        <begin position="10"/>
        <end position="26"/>
    </location>
</feature>
<gene>
    <name evidence="2" type="ORF">HPP92_007050</name>
</gene>
<sequence>MDSRTSSNRIEFKRTPGSQKKNEKHFFPPPAPSASYGRRLPRRPPPEPPPNQTRVRPTSQTRARVPPGLVTPRNFCDPRRPRQPAPTRDL</sequence>
<proteinExistence type="predicted"/>
<comment type="caution">
    <text evidence="2">The sequence shown here is derived from an EMBL/GenBank/DDBJ whole genome shotgun (WGS) entry which is preliminary data.</text>
</comment>
<evidence type="ECO:0000313" key="3">
    <source>
        <dbReference type="Proteomes" id="UP000639772"/>
    </source>
</evidence>
<feature type="region of interest" description="Disordered" evidence="1">
    <location>
        <begin position="1"/>
        <end position="90"/>
    </location>
</feature>
<dbReference type="AlphaFoldDB" id="A0A835RQM2"/>
<dbReference type="Proteomes" id="UP000639772">
    <property type="component" value="Chromosome 3"/>
</dbReference>
<evidence type="ECO:0000313" key="2">
    <source>
        <dbReference type="EMBL" id="KAG0490187.1"/>
    </source>
</evidence>